<feature type="region of interest" description="Disordered" evidence="6">
    <location>
        <begin position="291"/>
        <end position="332"/>
    </location>
</feature>
<evidence type="ECO:0000256" key="3">
    <source>
        <dbReference type="ARBA" id="ARBA00022692"/>
    </source>
</evidence>
<dbReference type="AlphaFoldDB" id="A0A845GE17"/>
<dbReference type="InterPro" id="IPR051258">
    <property type="entry name" value="Diverse_Substrate_Transporter"/>
</dbReference>
<feature type="compositionally biased region" description="Basic and acidic residues" evidence="6">
    <location>
        <begin position="291"/>
        <end position="325"/>
    </location>
</feature>
<dbReference type="SUPFAM" id="SSF103481">
    <property type="entry name" value="Multidrug resistance efflux transporter EmrE"/>
    <property type="match status" value="2"/>
</dbReference>
<keyword evidence="3 7" id="KW-0812">Transmembrane</keyword>
<reference evidence="9 10" key="1">
    <citation type="submission" date="2020-01" db="EMBL/GenBank/DDBJ databases">
        <title>Novel species isolated from a subtropical stream in China.</title>
        <authorList>
            <person name="Lu H."/>
        </authorList>
    </citation>
    <scope>NUCLEOTIDE SEQUENCE [LARGE SCALE GENOMIC DNA]</scope>
    <source>
        <strain evidence="9 10">FT82W</strain>
    </source>
</reference>
<feature type="domain" description="EamA" evidence="8">
    <location>
        <begin position="3"/>
        <end position="144"/>
    </location>
</feature>
<name>A0A845GE17_9BURK</name>
<evidence type="ECO:0000256" key="1">
    <source>
        <dbReference type="ARBA" id="ARBA00004651"/>
    </source>
</evidence>
<evidence type="ECO:0000256" key="6">
    <source>
        <dbReference type="SAM" id="MobiDB-lite"/>
    </source>
</evidence>
<feature type="transmembrane region" description="Helical" evidence="7">
    <location>
        <begin position="246"/>
        <end position="264"/>
    </location>
</feature>
<feature type="domain" description="EamA" evidence="8">
    <location>
        <begin position="155"/>
        <end position="285"/>
    </location>
</feature>
<dbReference type="PANTHER" id="PTHR42920">
    <property type="entry name" value="OS03G0707200 PROTEIN-RELATED"/>
    <property type="match status" value="1"/>
</dbReference>
<dbReference type="RefSeq" id="WP_161100082.1">
    <property type="nucleotide sequence ID" value="NZ_WWCW01000205.1"/>
</dbReference>
<evidence type="ECO:0000256" key="2">
    <source>
        <dbReference type="ARBA" id="ARBA00022475"/>
    </source>
</evidence>
<keyword evidence="2" id="KW-1003">Cell membrane</keyword>
<evidence type="ECO:0000313" key="9">
    <source>
        <dbReference type="EMBL" id="MYM91446.1"/>
    </source>
</evidence>
<gene>
    <name evidence="9" type="ORF">GTP91_30250</name>
</gene>
<comment type="caution">
    <text evidence="9">The sequence shown here is derived from an EMBL/GenBank/DDBJ whole genome shotgun (WGS) entry which is preliminary data.</text>
</comment>
<organism evidence="9 10">
    <name type="scientific">Duganella vulcania</name>
    <dbReference type="NCBI Taxonomy" id="2692166"/>
    <lineage>
        <taxon>Bacteria</taxon>
        <taxon>Pseudomonadati</taxon>
        <taxon>Pseudomonadota</taxon>
        <taxon>Betaproteobacteria</taxon>
        <taxon>Burkholderiales</taxon>
        <taxon>Oxalobacteraceae</taxon>
        <taxon>Telluria group</taxon>
        <taxon>Duganella</taxon>
    </lineage>
</organism>
<dbReference type="Proteomes" id="UP000470302">
    <property type="component" value="Unassembled WGS sequence"/>
</dbReference>
<feature type="transmembrane region" description="Helical" evidence="7">
    <location>
        <begin position="32"/>
        <end position="52"/>
    </location>
</feature>
<dbReference type="PANTHER" id="PTHR42920:SF11">
    <property type="entry name" value="INNER MEMBRANE PROTEIN YTFF"/>
    <property type="match status" value="1"/>
</dbReference>
<dbReference type="Gene3D" id="1.10.3730.20">
    <property type="match status" value="2"/>
</dbReference>
<sequence length="353" mass="37384">MHTGVIYALLAAVLFGASTPFAKTLVGQMAPVALAGVLYLGSGIGLLGCYVVRAVLQRHARGRPVALTRRDLPWFAGAIAAGGVAGPLLLMLGLSSISASSASLLLNMEGVLTSLLAWFVFKENFDRRIFLGMLLIVAAGVLLSWDQAPGGGPPWGAIAIIGACLCWGIDNNLTRKVSASDPLQIAGVKGLVAGSVNLGIALALGAKLPETRTVLLAGVVGFCGYGLSLVLFVLALRHLGTARTGAYFSAAPFAGAALSLWMLGESPGPLFWSVAALMAGGIWLHLTESHQHEHTHEAQEHAHAHRHDEHHQHQHDFDWDGVEPHAHHHRHTPITHLHAHYPDIHHRHGHGGG</sequence>
<comment type="subcellular location">
    <subcellularLocation>
        <location evidence="1">Cell membrane</location>
        <topology evidence="1">Multi-pass membrane protein</topology>
    </subcellularLocation>
</comment>
<feature type="transmembrane region" description="Helical" evidence="7">
    <location>
        <begin position="72"/>
        <end position="92"/>
    </location>
</feature>
<keyword evidence="5 7" id="KW-0472">Membrane</keyword>
<dbReference type="GO" id="GO:0005886">
    <property type="term" value="C:plasma membrane"/>
    <property type="evidence" value="ECO:0007669"/>
    <property type="project" value="UniProtKB-SubCell"/>
</dbReference>
<proteinExistence type="predicted"/>
<feature type="transmembrane region" description="Helical" evidence="7">
    <location>
        <begin position="214"/>
        <end position="234"/>
    </location>
</feature>
<feature type="transmembrane region" description="Helical" evidence="7">
    <location>
        <begin position="128"/>
        <end position="145"/>
    </location>
</feature>
<feature type="transmembrane region" description="Helical" evidence="7">
    <location>
        <begin position="151"/>
        <end position="169"/>
    </location>
</feature>
<evidence type="ECO:0000259" key="8">
    <source>
        <dbReference type="Pfam" id="PF00892"/>
    </source>
</evidence>
<feature type="transmembrane region" description="Helical" evidence="7">
    <location>
        <begin position="270"/>
        <end position="286"/>
    </location>
</feature>
<feature type="transmembrane region" description="Helical" evidence="7">
    <location>
        <begin position="104"/>
        <end position="121"/>
    </location>
</feature>
<feature type="transmembrane region" description="Helical" evidence="7">
    <location>
        <begin position="190"/>
        <end position="208"/>
    </location>
</feature>
<evidence type="ECO:0000313" key="10">
    <source>
        <dbReference type="Proteomes" id="UP000470302"/>
    </source>
</evidence>
<evidence type="ECO:0000256" key="5">
    <source>
        <dbReference type="ARBA" id="ARBA00023136"/>
    </source>
</evidence>
<dbReference type="InterPro" id="IPR000620">
    <property type="entry name" value="EamA_dom"/>
</dbReference>
<evidence type="ECO:0000256" key="7">
    <source>
        <dbReference type="SAM" id="Phobius"/>
    </source>
</evidence>
<evidence type="ECO:0000256" key="4">
    <source>
        <dbReference type="ARBA" id="ARBA00022989"/>
    </source>
</evidence>
<dbReference type="InterPro" id="IPR037185">
    <property type="entry name" value="EmrE-like"/>
</dbReference>
<dbReference type="EMBL" id="WWCW01000205">
    <property type="protein sequence ID" value="MYM91446.1"/>
    <property type="molecule type" value="Genomic_DNA"/>
</dbReference>
<keyword evidence="4 7" id="KW-1133">Transmembrane helix</keyword>
<protein>
    <submittedName>
        <fullName evidence="9">EamA family transporter</fullName>
    </submittedName>
</protein>
<dbReference type="Pfam" id="PF00892">
    <property type="entry name" value="EamA"/>
    <property type="match status" value="2"/>
</dbReference>
<accession>A0A845GE17</accession>